<gene>
    <name evidence="2" type="ORF">DWX97_21150</name>
    <name evidence="1" type="ORF">F2Y81_15505</name>
</gene>
<evidence type="ECO:0000313" key="1">
    <source>
        <dbReference type="EMBL" id="KAA5416561.1"/>
    </source>
</evidence>
<evidence type="ECO:0000313" key="2">
    <source>
        <dbReference type="EMBL" id="RGS33674.1"/>
    </source>
</evidence>
<dbReference type="AlphaFoldDB" id="A0A3D6APK2"/>
<protein>
    <submittedName>
        <fullName evidence="2">Uncharacterized protein</fullName>
    </submittedName>
</protein>
<name>A0A3D6APK2_9BACE</name>
<dbReference type="EMBL" id="QRVJ01000027">
    <property type="protein sequence ID" value="RGS33674.1"/>
    <property type="molecule type" value="Genomic_DNA"/>
</dbReference>
<dbReference type="Proteomes" id="UP000448877">
    <property type="component" value="Unassembled WGS sequence"/>
</dbReference>
<dbReference type="EMBL" id="VVYV01000026">
    <property type="protein sequence ID" value="KAA5416561.1"/>
    <property type="molecule type" value="Genomic_DNA"/>
</dbReference>
<comment type="caution">
    <text evidence="2">The sequence shown here is derived from an EMBL/GenBank/DDBJ whole genome shotgun (WGS) entry which is preliminary data.</text>
</comment>
<dbReference type="RefSeq" id="WP_118403564.1">
    <property type="nucleotide sequence ID" value="NZ_JADNFX010000018.1"/>
</dbReference>
<proteinExistence type="predicted"/>
<reference evidence="1 4" key="2">
    <citation type="journal article" date="2019" name="Nat. Med.">
        <title>A library of human gut bacterial isolates paired with longitudinal multiomics data enables mechanistic microbiome research.</title>
        <authorList>
            <person name="Poyet M."/>
            <person name="Groussin M."/>
            <person name="Gibbons S.M."/>
            <person name="Avila-Pacheco J."/>
            <person name="Jiang X."/>
            <person name="Kearney S.M."/>
            <person name="Perrotta A.R."/>
            <person name="Berdy B."/>
            <person name="Zhao S."/>
            <person name="Lieberman T.D."/>
            <person name="Swanson P.K."/>
            <person name="Smith M."/>
            <person name="Roesemann S."/>
            <person name="Alexander J.E."/>
            <person name="Rich S.A."/>
            <person name="Livny J."/>
            <person name="Vlamakis H."/>
            <person name="Clish C."/>
            <person name="Bullock K."/>
            <person name="Deik A."/>
            <person name="Scott J."/>
            <person name="Pierce K.A."/>
            <person name="Xavier R.J."/>
            <person name="Alm E.J."/>
        </authorList>
    </citation>
    <scope>NUCLEOTIDE SEQUENCE [LARGE SCALE GENOMIC DNA]</scope>
    <source>
        <strain evidence="1 4">BIOML-A6</strain>
    </source>
</reference>
<dbReference type="Proteomes" id="UP000283341">
    <property type="component" value="Unassembled WGS sequence"/>
</dbReference>
<accession>A0A3D6APK2</accession>
<evidence type="ECO:0000313" key="4">
    <source>
        <dbReference type="Proteomes" id="UP000448877"/>
    </source>
</evidence>
<reference evidence="2 3" key="1">
    <citation type="submission" date="2018-08" db="EMBL/GenBank/DDBJ databases">
        <title>A genome reference for cultivated species of the human gut microbiota.</title>
        <authorList>
            <person name="Zou Y."/>
            <person name="Xue W."/>
            <person name="Luo G."/>
        </authorList>
    </citation>
    <scope>NUCLEOTIDE SEQUENCE [LARGE SCALE GENOMIC DNA]</scope>
    <source>
        <strain evidence="2 3">AF22-3AC</strain>
    </source>
</reference>
<sequence length="67" mass="7979">MTRDELKAMLPSVWFEEFNEVVSDSFEQFYKDVTESGVEPTDEYFTMIVNANVEAYYTCSYQSNCWY</sequence>
<evidence type="ECO:0000313" key="3">
    <source>
        <dbReference type="Proteomes" id="UP000283341"/>
    </source>
</evidence>
<organism evidence="2 3">
    <name type="scientific">Bacteroides cellulosilyticus</name>
    <dbReference type="NCBI Taxonomy" id="246787"/>
    <lineage>
        <taxon>Bacteria</taxon>
        <taxon>Pseudomonadati</taxon>
        <taxon>Bacteroidota</taxon>
        <taxon>Bacteroidia</taxon>
        <taxon>Bacteroidales</taxon>
        <taxon>Bacteroidaceae</taxon>
        <taxon>Bacteroides</taxon>
    </lineage>
</organism>